<reference evidence="4 5" key="1">
    <citation type="journal article" date="2013" name="Nature">
        <title>The genomes of four tapeworm species reveal adaptations to parasitism.</title>
        <authorList>
            <person name="Tsai I.J."/>
            <person name="Zarowiecki M."/>
            <person name="Holroyd N."/>
            <person name="Garciarrubio A."/>
            <person name="Sanchez-Flores A."/>
            <person name="Brooks K.L."/>
            <person name="Tracey A."/>
            <person name="Bobes R.J."/>
            <person name="Fragoso G."/>
            <person name="Sciutto E."/>
            <person name="Aslett M."/>
            <person name="Beasley H."/>
            <person name="Bennett H.M."/>
            <person name="Cai J."/>
            <person name="Camicia F."/>
            <person name="Clark R."/>
            <person name="Cucher M."/>
            <person name="De Silva N."/>
            <person name="Day T.A."/>
            <person name="Deplazes P."/>
            <person name="Estrada K."/>
            <person name="Fernandez C."/>
            <person name="Holland P.W."/>
            <person name="Hou J."/>
            <person name="Hu S."/>
            <person name="Huckvale T."/>
            <person name="Hung S.S."/>
            <person name="Kamenetzky L."/>
            <person name="Keane J.A."/>
            <person name="Kiss F."/>
            <person name="Koziol U."/>
            <person name="Lambert O."/>
            <person name="Liu K."/>
            <person name="Luo X."/>
            <person name="Luo Y."/>
            <person name="Macchiaroli N."/>
            <person name="Nichol S."/>
            <person name="Paps J."/>
            <person name="Parkinson J."/>
            <person name="Pouchkina-Stantcheva N."/>
            <person name="Riddiford N."/>
            <person name="Rosenzvit M."/>
            <person name="Salinas G."/>
            <person name="Wasmuth J.D."/>
            <person name="Zamanian M."/>
            <person name="Zheng Y."/>
            <person name="Cai X."/>
            <person name="Soberon X."/>
            <person name="Olson P.D."/>
            <person name="Laclette J.P."/>
            <person name="Brehm K."/>
            <person name="Berriman M."/>
            <person name="Garciarrubio A."/>
            <person name="Bobes R.J."/>
            <person name="Fragoso G."/>
            <person name="Sanchez-Flores A."/>
            <person name="Estrada K."/>
            <person name="Cevallos M.A."/>
            <person name="Morett E."/>
            <person name="Gonzalez V."/>
            <person name="Portillo T."/>
            <person name="Ochoa-Leyva A."/>
            <person name="Jose M.V."/>
            <person name="Sciutto E."/>
            <person name="Landa A."/>
            <person name="Jimenez L."/>
            <person name="Valdes V."/>
            <person name="Carrero J.C."/>
            <person name="Larralde C."/>
            <person name="Morales-Montor J."/>
            <person name="Limon-Lason J."/>
            <person name="Soberon X."/>
            <person name="Laclette J.P."/>
        </authorList>
    </citation>
    <scope>NUCLEOTIDE SEQUENCE [LARGE SCALE GENOMIC DNA]</scope>
</reference>
<dbReference type="CDD" id="cd12934">
    <property type="entry name" value="LEM"/>
    <property type="match status" value="1"/>
</dbReference>
<protein>
    <submittedName>
        <fullName evidence="4 6">Lamino associated polypeptide</fullName>
    </submittedName>
</protein>
<accession>A0A068X3J2</accession>
<evidence type="ECO:0000313" key="5">
    <source>
        <dbReference type="Proteomes" id="UP000492820"/>
    </source>
</evidence>
<dbReference type="InterPro" id="IPR011015">
    <property type="entry name" value="LEM/LEM-like_dom_sf"/>
</dbReference>
<dbReference type="Pfam" id="PF03020">
    <property type="entry name" value="LEM"/>
    <property type="match status" value="1"/>
</dbReference>
<evidence type="ECO:0000256" key="2">
    <source>
        <dbReference type="SAM" id="Phobius"/>
    </source>
</evidence>
<keyword evidence="2" id="KW-0472">Membrane</keyword>
<proteinExistence type="predicted"/>
<reference evidence="4" key="2">
    <citation type="submission" date="2014-06" db="EMBL/GenBank/DDBJ databases">
        <authorList>
            <person name="Aslett M."/>
        </authorList>
    </citation>
    <scope>NUCLEOTIDE SEQUENCE</scope>
</reference>
<dbReference type="Gene3D" id="1.10.720.40">
    <property type="match status" value="1"/>
</dbReference>
<keyword evidence="2" id="KW-1133">Transmembrane helix</keyword>
<evidence type="ECO:0000259" key="3">
    <source>
        <dbReference type="PROSITE" id="PS50954"/>
    </source>
</evidence>
<feature type="region of interest" description="Disordered" evidence="1">
    <location>
        <begin position="74"/>
        <end position="116"/>
    </location>
</feature>
<feature type="domain" description="LEM" evidence="3">
    <location>
        <begin position="29"/>
        <end position="74"/>
    </location>
</feature>
<evidence type="ECO:0000313" key="6">
    <source>
        <dbReference type="WBParaSite" id="EgrG_000393800"/>
    </source>
</evidence>
<keyword evidence="2" id="KW-0812">Transmembrane</keyword>
<dbReference type="EMBL" id="LK028610">
    <property type="protein sequence ID" value="CDS24574.1"/>
    <property type="molecule type" value="Genomic_DNA"/>
</dbReference>
<dbReference type="WBParaSite" id="EgrG_000393800">
    <property type="protein sequence ID" value="EgrG_000393800"/>
    <property type="gene ID" value="EgrG_000393800"/>
</dbReference>
<evidence type="ECO:0000313" key="4">
    <source>
        <dbReference type="EMBL" id="CDS24574.1"/>
    </source>
</evidence>
<gene>
    <name evidence="4" type="ORF">EgrG_000393800</name>
</gene>
<evidence type="ECO:0000256" key="1">
    <source>
        <dbReference type="SAM" id="MobiDB-lite"/>
    </source>
</evidence>
<feature type="compositionally biased region" description="Acidic residues" evidence="1">
    <location>
        <begin position="76"/>
        <end position="94"/>
    </location>
</feature>
<dbReference type="SUPFAM" id="SSF63451">
    <property type="entry name" value="LEM domain"/>
    <property type="match status" value="1"/>
</dbReference>
<dbReference type="AlphaFoldDB" id="A0A068X3J2"/>
<reference evidence="6" key="3">
    <citation type="submission" date="2020-10" db="UniProtKB">
        <authorList>
            <consortium name="WormBaseParasite"/>
        </authorList>
    </citation>
    <scope>IDENTIFICATION</scope>
</reference>
<name>A0A068X3J2_ECHGR</name>
<dbReference type="PROSITE" id="PS50954">
    <property type="entry name" value="LEM"/>
    <property type="match status" value="1"/>
</dbReference>
<organism evidence="4">
    <name type="scientific">Echinococcus granulosus</name>
    <name type="common">Hydatid tapeworm</name>
    <dbReference type="NCBI Taxonomy" id="6210"/>
    <lineage>
        <taxon>Eukaryota</taxon>
        <taxon>Metazoa</taxon>
        <taxon>Spiralia</taxon>
        <taxon>Lophotrochozoa</taxon>
        <taxon>Platyhelminthes</taxon>
        <taxon>Cestoda</taxon>
        <taxon>Eucestoda</taxon>
        <taxon>Cyclophyllidea</taxon>
        <taxon>Taeniidae</taxon>
        <taxon>Echinococcus</taxon>
        <taxon>Echinococcus granulosus group</taxon>
    </lineage>
</organism>
<feature type="transmembrane region" description="Helical" evidence="2">
    <location>
        <begin position="132"/>
        <end position="153"/>
    </location>
</feature>
<dbReference type="Proteomes" id="UP000492820">
    <property type="component" value="Unassembled WGS sequence"/>
</dbReference>
<dbReference type="InterPro" id="IPR003887">
    <property type="entry name" value="LEM_dom"/>
</dbReference>
<sequence>MIQERYSSASNWPELPRPYFQFVVFSMDISELKSLSDDDLREQLEENGYAPPPITDDAVRELLRRKLFKLINPDAEYPENEASEGSSDEEDKDGDVDVHLRHNFGAGDTAPTTNRLNIHTKKVEEQQHRSKFPMVVAVGFVILNILLAATIFYRDLLF</sequence>